<gene>
    <name evidence="2" type="primary">LOC123521589</name>
</gene>
<dbReference type="RefSeq" id="XP_045145282.1">
    <property type="nucleotide sequence ID" value="XM_045289347.1"/>
</dbReference>
<protein>
    <submittedName>
        <fullName evidence="2">Beta-lactoglobulin</fullName>
    </submittedName>
</protein>
<proteinExistence type="predicted"/>
<keyword evidence="1" id="KW-1185">Reference proteome</keyword>
<organism evidence="1 2">
    <name type="scientific">Echinops telfairi</name>
    <name type="common">Lesser hedgehog tenrec</name>
    <dbReference type="NCBI Taxonomy" id="9371"/>
    <lineage>
        <taxon>Eukaryota</taxon>
        <taxon>Metazoa</taxon>
        <taxon>Chordata</taxon>
        <taxon>Craniata</taxon>
        <taxon>Vertebrata</taxon>
        <taxon>Euteleostomi</taxon>
        <taxon>Mammalia</taxon>
        <taxon>Eutheria</taxon>
        <taxon>Afrotheria</taxon>
        <taxon>Tenrecidae</taxon>
        <taxon>Tenrecinae</taxon>
        <taxon>Echinops</taxon>
    </lineage>
</organism>
<dbReference type="Proteomes" id="UP000694863">
    <property type="component" value="Unplaced"/>
</dbReference>
<sequence>MALTRWPLLLLTLGLGLAGAQETLEEVPLQQDFDAQKTEGHWLALQLAATHPGLVSPDDPLRLSLHSIRATDQGGLDFLLFWMGQGVCQGLNVTVHPTGLRGQYQGTFEAVGRVLVRVVGTDYESLLLHVRVEQDAETNALWALLARAAPGDPEWLGRFQAYVQQFHLQKVPVFNGNGQCPPPDAWVKP</sequence>
<accession>A0AC55D0L2</accession>
<evidence type="ECO:0000313" key="1">
    <source>
        <dbReference type="Proteomes" id="UP000694863"/>
    </source>
</evidence>
<evidence type="ECO:0000313" key="2">
    <source>
        <dbReference type="RefSeq" id="XP_045145282.1"/>
    </source>
</evidence>
<reference evidence="2" key="1">
    <citation type="submission" date="2025-08" db="UniProtKB">
        <authorList>
            <consortium name="RefSeq"/>
        </authorList>
    </citation>
    <scope>IDENTIFICATION</scope>
</reference>
<name>A0AC55D0L2_ECHTE</name>